<keyword evidence="2" id="KW-1185">Reference proteome</keyword>
<evidence type="ECO:0008006" key="3">
    <source>
        <dbReference type="Google" id="ProtNLM"/>
    </source>
</evidence>
<evidence type="ECO:0000313" key="1">
    <source>
        <dbReference type="EMBL" id="AKU91138.1"/>
    </source>
</evidence>
<proteinExistence type="predicted"/>
<dbReference type="PROSITE" id="PS51257">
    <property type="entry name" value="PROKAR_LIPOPROTEIN"/>
    <property type="match status" value="1"/>
</dbReference>
<dbReference type="Proteomes" id="UP000055590">
    <property type="component" value="Chromosome"/>
</dbReference>
<dbReference type="KEGG" id="vin:AKJ08_1525"/>
<dbReference type="AlphaFoldDB" id="A0A0K1PC73"/>
<organism evidence="1 2">
    <name type="scientific">Vulgatibacter incomptus</name>
    <dbReference type="NCBI Taxonomy" id="1391653"/>
    <lineage>
        <taxon>Bacteria</taxon>
        <taxon>Pseudomonadati</taxon>
        <taxon>Myxococcota</taxon>
        <taxon>Myxococcia</taxon>
        <taxon>Myxococcales</taxon>
        <taxon>Cystobacterineae</taxon>
        <taxon>Vulgatibacteraceae</taxon>
        <taxon>Vulgatibacter</taxon>
    </lineage>
</organism>
<dbReference type="STRING" id="1391653.AKJ08_1525"/>
<sequence>MKWLVPVAMLALSGCGASNDDGGPADALDCAWLAREDNCWRTTVNSIRACTPPAFAEADGTFNAGRTECSYESGHKITFKDGLQLPMGEFSNWDLTITSGGATCAHFVEKETDSGDSSMELTGPNGTVHLEANWAGYSISCPDGKRYATNNPLGLLECGMSMLPGTARSTFDNSASLQLIGLGSADSVELFLCNDPIPL</sequence>
<dbReference type="EMBL" id="CP012332">
    <property type="protein sequence ID" value="AKU91138.1"/>
    <property type="molecule type" value="Genomic_DNA"/>
</dbReference>
<gene>
    <name evidence="1" type="ORF">AKJ08_1525</name>
</gene>
<name>A0A0K1PC73_9BACT</name>
<accession>A0A0K1PC73</accession>
<reference evidence="1 2" key="1">
    <citation type="submission" date="2015-08" db="EMBL/GenBank/DDBJ databases">
        <authorList>
            <person name="Babu N.S."/>
            <person name="Beckwith C.J."/>
            <person name="Beseler K.G."/>
            <person name="Brison A."/>
            <person name="Carone J.V."/>
            <person name="Caskin T.P."/>
            <person name="Diamond M."/>
            <person name="Durham M.E."/>
            <person name="Foxe J.M."/>
            <person name="Go M."/>
            <person name="Henderson B.A."/>
            <person name="Jones I.B."/>
            <person name="McGettigan J.A."/>
            <person name="Micheletti S.J."/>
            <person name="Nasrallah M.E."/>
            <person name="Ortiz D."/>
            <person name="Piller C.R."/>
            <person name="Privatt S.R."/>
            <person name="Schneider S.L."/>
            <person name="Sharp S."/>
            <person name="Smith T.C."/>
            <person name="Stanton J.D."/>
            <person name="Ullery H.E."/>
            <person name="Wilson R.J."/>
            <person name="Serrano M.G."/>
            <person name="Buck G."/>
            <person name="Lee V."/>
            <person name="Wang Y."/>
            <person name="Carvalho R."/>
            <person name="Voegtly L."/>
            <person name="Shi R."/>
            <person name="Duckworth R."/>
            <person name="Johnson A."/>
            <person name="Loviza R."/>
            <person name="Walstead R."/>
            <person name="Shah Z."/>
            <person name="Kiflezghi M."/>
            <person name="Wade K."/>
            <person name="Ball S.L."/>
            <person name="Bradley K.W."/>
            <person name="Asai D.J."/>
            <person name="Bowman C.A."/>
            <person name="Russell D.A."/>
            <person name="Pope W.H."/>
            <person name="Jacobs-Sera D."/>
            <person name="Hendrix R.W."/>
            <person name="Hatfull G.F."/>
        </authorList>
    </citation>
    <scope>NUCLEOTIDE SEQUENCE [LARGE SCALE GENOMIC DNA]</scope>
    <source>
        <strain evidence="1 2">DSM 27710</strain>
    </source>
</reference>
<evidence type="ECO:0000313" key="2">
    <source>
        <dbReference type="Proteomes" id="UP000055590"/>
    </source>
</evidence>
<protein>
    <recommendedName>
        <fullName evidence="3">Lipoprotein</fullName>
    </recommendedName>
</protein>